<organism evidence="2">
    <name type="scientific">Opuntia streptacantha</name>
    <name type="common">Prickly pear cactus</name>
    <name type="synonym">Opuntia cardona</name>
    <dbReference type="NCBI Taxonomy" id="393608"/>
    <lineage>
        <taxon>Eukaryota</taxon>
        <taxon>Viridiplantae</taxon>
        <taxon>Streptophyta</taxon>
        <taxon>Embryophyta</taxon>
        <taxon>Tracheophyta</taxon>
        <taxon>Spermatophyta</taxon>
        <taxon>Magnoliopsida</taxon>
        <taxon>eudicotyledons</taxon>
        <taxon>Gunneridae</taxon>
        <taxon>Pentapetalae</taxon>
        <taxon>Caryophyllales</taxon>
        <taxon>Cactineae</taxon>
        <taxon>Cactaceae</taxon>
        <taxon>Opuntioideae</taxon>
        <taxon>Opuntia</taxon>
    </lineage>
</organism>
<sequence>MFQLAASNERMQERMLGCSVTLRFTTLIGHITPMLHLGNVLHSEGFSITIVHTHFNSLDPSIFPNFPFCYIEDAPSEAELPPSEAFDTVVYLNTSCWDPFQDCLSEIMVDASEGKEPVACLILNCMWHFATTTAEAFDLPRIALRTSGILAFVLYDALPLLPEKGYFPLQGTAELLLIRQKILVSFHYQPHRYLGFLFCDLARLRKSFQPCWTADWT</sequence>
<reference evidence="2" key="2">
    <citation type="submission" date="2020-07" db="EMBL/GenBank/DDBJ databases">
        <authorList>
            <person name="Vera ALvarez R."/>
            <person name="Arias-Moreno D.M."/>
            <person name="Jimenez-Jacinto V."/>
            <person name="Jimenez-Bremont J.F."/>
            <person name="Swaminathan K."/>
            <person name="Moose S.P."/>
            <person name="Guerrero-Gonzalez M.L."/>
            <person name="Marino-Ramirez L."/>
            <person name="Landsman D."/>
            <person name="Rodriguez-Kessler M."/>
            <person name="Delgado-Sanchez P."/>
        </authorList>
    </citation>
    <scope>NUCLEOTIDE SEQUENCE</scope>
    <source>
        <tissue evidence="2">Cladode</tissue>
    </source>
</reference>
<dbReference type="PANTHER" id="PTHR11926">
    <property type="entry name" value="GLUCOSYL/GLUCURONOSYL TRANSFERASES"/>
    <property type="match status" value="1"/>
</dbReference>
<dbReference type="AlphaFoldDB" id="A0A7C9E931"/>
<dbReference type="GO" id="GO:0080043">
    <property type="term" value="F:quercetin 3-O-glucosyltransferase activity"/>
    <property type="evidence" value="ECO:0007669"/>
    <property type="project" value="TreeGrafter"/>
</dbReference>
<evidence type="ECO:0000313" key="2">
    <source>
        <dbReference type="EMBL" id="MBA4656164.1"/>
    </source>
</evidence>
<comment type="similarity">
    <text evidence="1">Belongs to the UDP-glycosyltransferase family.</text>
</comment>
<dbReference type="Gene3D" id="3.40.50.2000">
    <property type="entry name" value="Glycogen Phosphorylase B"/>
    <property type="match status" value="1"/>
</dbReference>
<accession>A0A7C9E931</accession>
<protein>
    <submittedName>
        <fullName evidence="2">Uncharacterized protein</fullName>
    </submittedName>
</protein>
<dbReference type="EMBL" id="GISG01190842">
    <property type="protein sequence ID" value="MBA4656164.1"/>
    <property type="molecule type" value="Transcribed_RNA"/>
</dbReference>
<reference evidence="2" key="1">
    <citation type="journal article" date="2013" name="J. Plant Res.">
        <title>Effect of fungi and light on seed germination of three Opuntia species from semiarid lands of central Mexico.</title>
        <authorList>
            <person name="Delgado-Sanchez P."/>
            <person name="Jimenez-Bremont J.F."/>
            <person name="Guerrero-Gonzalez Mde L."/>
            <person name="Flores J."/>
        </authorList>
    </citation>
    <scope>NUCLEOTIDE SEQUENCE</scope>
    <source>
        <tissue evidence="2">Cladode</tissue>
    </source>
</reference>
<name>A0A7C9E931_OPUST</name>
<dbReference type="PANTHER" id="PTHR11926:SF1374">
    <property type="entry name" value="UDP-GLYCOSYLTRANSFERASE 76F1-RELATED"/>
    <property type="match status" value="1"/>
</dbReference>
<evidence type="ECO:0000256" key="1">
    <source>
        <dbReference type="ARBA" id="ARBA00009995"/>
    </source>
</evidence>
<proteinExistence type="inferred from homology"/>
<dbReference type="GO" id="GO:0080044">
    <property type="term" value="F:quercetin 7-O-glucosyltransferase activity"/>
    <property type="evidence" value="ECO:0007669"/>
    <property type="project" value="TreeGrafter"/>
</dbReference>
<dbReference type="SUPFAM" id="SSF53756">
    <property type="entry name" value="UDP-Glycosyltransferase/glycogen phosphorylase"/>
    <property type="match status" value="1"/>
</dbReference>